<feature type="compositionally biased region" description="Gly residues" evidence="1">
    <location>
        <begin position="172"/>
        <end position="186"/>
    </location>
</feature>
<protein>
    <submittedName>
        <fullName evidence="2">Uncharacterized protein</fullName>
    </submittedName>
</protein>
<dbReference type="AlphaFoldDB" id="A0AAP9Y481"/>
<dbReference type="GeneID" id="45697278"/>
<proteinExistence type="predicted"/>
<dbReference type="Proteomes" id="UP000594892">
    <property type="component" value="Chromosome 2"/>
</dbReference>
<feature type="compositionally biased region" description="Basic and acidic residues" evidence="1">
    <location>
        <begin position="340"/>
        <end position="349"/>
    </location>
</feature>
<feature type="region of interest" description="Disordered" evidence="1">
    <location>
        <begin position="306"/>
        <end position="353"/>
    </location>
</feature>
<accession>A0AAP9Y481</accession>
<name>A0AAP9Y481_BURGL</name>
<reference evidence="2 4" key="1">
    <citation type="submission" date="2020-12" db="EMBL/GenBank/DDBJ databases">
        <title>FDA dAtabase for Regulatory Grade micrObial Sequences (FDA-ARGOS): Supporting development and validation of Infectious Disease Dx tests.</title>
        <authorList>
            <person name="Minogue T."/>
            <person name="Wolcott M."/>
            <person name="Wasieloski L."/>
            <person name="Aguilar W."/>
            <person name="Moore D."/>
            <person name="Jaissle J."/>
            <person name="Tallon L."/>
            <person name="Sadzewicz L."/>
            <person name="Zhao X."/>
            <person name="Boylan J."/>
            <person name="Ott S."/>
            <person name="Bowen H."/>
            <person name="Vavikolanu K."/>
            <person name="Mehta A."/>
            <person name="Aluvathingal J."/>
            <person name="Nadendla S."/>
            <person name="Yan Y."/>
            <person name="Sichtig H."/>
        </authorList>
    </citation>
    <scope>NUCLEOTIDE SEQUENCE [LARGE SCALE GENOMIC DNA]</scope>
    <source>
        <strain evidence="2 4">FDAARGOS_949</strain>
    </source>
</reference>
<dbReference type="EMBL" id="CP099587">
    <property type="protein sequence ID" value="USS47836.1"/>
    <property type="molecule type" value="Genomic_DNA"/>
</dbReference>
<evidence type="ECO:0000313" key="4">
    <source>
        <dbReference type="Proteomes" id="UP000594892"/>
    </source>
</evidence>
<reference evidence="3" key="2">
    <citation type="submission" date="2022-06" db="EMBL/GenBank/DDBJ databases">
        <title>Draft genome sequence of Burkholderia glumae strain GR20004 isolated from rice panicle showing bacterial panicle blight.</title>
        <authorList>
            <person name="Choi S.Y."/>
            <person name="Lee Y.H."/>
        </authorList>
    </citation>
    <scope>NUCLEOTIDE SEQUENCE</scope>
    <source>
        <strain evidence="3">GR20004</strain>
    </source>
</reference>
<sequence>MFEAVTSVSATSPIFLVDMTCAFPIFRSMKVKDALHYKACIDKSKEQGGGGLIQQLTSISGIVRLFNDSVWQPAGRIFPGASGGYRRALRIDVHRFRPRGTLTRTPLTLFVLSLSSGFDMSLAIGNVNGSEGIDAPGTAHSAQSQLIQLLQQIENAIHQLLAQMSADGNNKIGGGGAGSGGGGSPGGAFPQLAAQPAGATPAASTLAAAAPAGATAGTAAPGAAGLGDNAGGVAQAAATSGVSPDSVKVVNTGTGDDKTFNVTNNTNREQSFTYSVQGQNKGTITLEPGQTGSFTAGSGDIGVRISPSDASGNTHPDEVLYEDGGADNGQASGAGNPDISKVDGNKDFGGRATNMTVTMSDGRMAGDGDAIHAYQYSTDDAASMGLAGDPSKTANIVLSDA</sequence>
<feature type="region of interest" description="Disordered" evidence="1">
    <location>
        <begin position="172"/>
        <end position="196"/>
    </location>
</feature>
<dbReference type="EMBL" id="CP065601">
    <property type="protein sequence ID" value="QPQ94198.1"/>
    <property type="molecule type" value="Genomic_DNA"/>
</dbReference>
<evidence type="ECO:0000313" key="2">
    <source>
        <dbReference type="EMBL" id="QPQ94198.1"/>
    </source>
</evidence>
<evidence type="ECO:0000256" key="1">
    <source>
        <dbReference type="SAM" id="MobiDB-lite"/>
    </source>
</evidence>
<dbReference type="Proteomes" id="UP001056386">
    <property type="component" value="Chromosome 1"/>
</dbReference>
<organism evidence="2 4">
    <name type="scientific">Burkholderia glumae</name>
    <name type="common">Pseudomonas glumae</name>
    <dbReference type="NCBI Taxonomy" id="337"/>
    <lineage>
        <taxon>Bacteria</taxon>
        <taxon>Pseudomonadati</taxon>
        <taxon>Pseudomonadota</taxon>
        <taxon>Betaproteobacteria</taxon>
        <taxon>Burkholderiales</taxon>
        <taxon>Burkholderiaceae</taxon>
        <taxon>Burkholderia</taxon>
    </lineage>
</organism>
<evidence type="ECO:0000313" key="5">
    <source>
        <dbReference type="Proteomes" id="UP001056386"/>
    </source>
</evidence>
<keyword evidence="5" id="KW-1185">Reference proteome</keyword>
<feature type="compositionally biased region" description="Low complexity" evidence="1">
    <location>
        <begin position="187"/>
        <end position="196"/>
    </location>
</feature>
<gene>
    <name evidence="2" type="ORF">I6H06_18730</name>
    <name evidence="3" type="ORF">NFI99_18605</name>
</gene>
<evidence type="ECO:0000313" key="3">
    <source>
        <dbReference type="EMBL" id="USS47836.1"/>
    </source>
</evidence>
<dbReference type="RefSeq" id="WP_127913968.1">
    <property type="nucleotide sequence ID" value="NZ_CP023203.1"/>
</dbReference>